<organism evidence="1 2">
    <name type="scientific">Salininema proteolyticum</name>
    <dbReference type="NCBI Taxonomy" id="1607685"/>
    <lineage>
        <taxon>Bacteria</taxon>
        <taxon>Bacillati</taxon>
        <taxon>Actinomycetota</taxon>
        <taxon>Actinomycetes</taxon>
        <taxon>Glycomycetales</taxon>
        <taxon>Glycomycetaceae</taxon>
        <taxon>Salininema</taxon>
    </lineage>
</organism>
<proteinExistence type="predicted"/>
<accession>A0ABV8TZV5</accession>
<reference evidence="2" key="1">
    <citation type="journal article" date="2019" name="Int. J. Syst. Evol. Microbiol.">
        <title>The Global Catalogue of Microorganisms (GCM) 10K type strain sequencing project: providing services to taxonomists for standard genome sequencing and annotation.</title>
        <authorList>
            <consortium name="The Broad Institute Genomics Platform"/>
            <consortium name="The Broad Institute Genome Sequencing Center for Infectious Disease"/>
            <person name="Wu L."/>
            <person name="Ma J."/>
        </authorList>
    </citation>
    <scope>NUCLEOTIDE SEQUENCE [LARGE SCALE GENOMIC DNA]</scope>
    <source>
        <strain evidence="2">IBRC-M 10908</strain>
    </source>
</reference>
<name>A0ABV8TZV5_9ACTN</name>
<evidence type="ECO:0000313" key="2">
    <source>
        <dbReference type="Proteomes" id="UP001595823"/>
    </source>
</evidence>
<keyword evidence="2" id="KW-1185">Reference proteome</keyword>
<dbReference type="RefSeq" id="WP_380621300.1">
    <property type="nucleotide sequence ID" value="NZ_JBHSDK010000015.1"/>
</dbReference>
<evidence type="ECO:0000313" key="1">
    <source>
        <dbReference type="EMBL" id="MFC4335945.1"/>
    </source>
</evidence>
<sequence>MIDVLDLQTIENDDLDANDGVLASSNWSTASCSCGDQALQ</sequence>
<comment type="caution">
    <text evidence="1">The sequence shown here is derived from an EMBL/GenBank/DDBJ whole genome shotgun (WGS) entry which is preliminary data.</text>
</comment>
<protein>
    <submittedName>
        <fullName evidence="1">Uncharacterized protein</fullName>
    </submittedName>
</protein>
<dbReference type="Proteomes" id="UP001595823">
    <property type="component" value="Unassembled WGS sequence"/>
</dbReference>
<gene>
    <name evidence="1" type="ORF">ACFPET_12095</name>
</gene>
<dbReference type="EMBL" id="JBHSDK010000015">
    <property type="protein sequence ID" value="MFC4335945.1"/>
    <property type="molecule type" value="Genomic_DNA"/>
</dbReference>